<feature type="coiled-coil region" evidence="1">
    <location>
        <begin position="27"/>
        <end position="65"/>
    </location>
</feature>
<dbReference type="AlphaFoldDB" id="A0A1Y2AJZ8"/>
<gene>
    <name evidence="3" type="ORF">LY90DRAFT_675923</name>
</gene>
<name>A0A1Y2AJZ8_9FUNG</name>
<evidence type="ECO:0000256" key="2">
    <source>
        <dbReference type="SAM" id="SignalP"/>
    </source>
</evidence>
<reference evidence="3 4" key="1">
    <citation type="submission" date="2016-08" db="EMBL/GenBank/DDBJ databases">
        <title>A Parts List for Fungal Cellulosomes Revealed by Comparative Genomics.</title>
        <authorList>
            <consortium name="DOE Joint Genome Institute"/>
            <person name="Haitjema C.H."/>
            <person name="Gilmore S.P."/>
            <person name="Henske J.K."/>
            <person name="Solomon K.V."/>
            <person name="De Groot R."/>
            <person name="Kuo A."/>
            <person name="Mondo S.J."/>
            <person name="Salamov A.A."/>
            <person name="Labutti K."/>
            <person name="Zhao Z."/>
            <person name="Chiniquy J."/>
            <person name="Barry K."/>
            <person name="Brewer H.M."/>
            <person name="Purvine S.O."/>
            <person name="Wright A.T."/>
            <person name="Boxma B."/>
            <person name="Van Alen T."/>
            <person name="Hackstein J.H."/>
            <person name="Baker S.E."/>
            <person name="Grigoriev I.V."/>
            <person name="O'Malley M.A."/>
        </authorList>
    </citation>
    <scope>NUCLEOTIDE SEQUENCE [LARGE SCALE GENOMIC DNA]</scope>
    <source>
        <strain evidence="3 4">G1</strain>
    </source>
</reference>
<accession>A0A1Y2AJZ8</accession>
<proteinExistence type="predicted"/>
<dbReference type="OrthoDB" id="10650152at2759"/>
<sequence length="277" mass="31481">MKLTTPLLALLAMTSVYSYTLEDRNFKRNLEDTVERIDENLDKTVDKIEQGIENQKKKANDLTNIISDNVEQFQQKQQEKKDEFLNKINYFFAPNSIDSECQKIIDEYNACFPGKLTVENYDKSCETFNTENCQKLINTSFDSYDVCKDYVSALQESLGFAIANMNVSCAKDENGEYCPISQFAKSSSTSELTDETINATCKSKSCRDKALSAFTLFNNVLLKKSKLNKRKYISEEQINQVITTLNDDKCAAQASGATTIKIGKTLLFTLGLFFYYL</sequence>
<dbReference type="EMBL" id="MCOG01000250">
    <property type="protein sequence ID" value="ORY22275.1"/>
    <property type="molecule type" value="Genomic_DNA"/>
</dbReference>
<keyword evidence="2" id="KW-0732">Signal</keyword>
<evidence type="ECO:0000313" key="3">
    <source>
        <dbReference type="EMBL" id="ORY22275.1"/>
    </source>
</evidence>
<feature type="signal peptide" evidence="2">
    <location>
        <begin position="1"/>
        <end position="18"/>
    </location>
</feature>
<keyword evidence="1" id="KW-0175">Coiled coil</keyword>
<feature type="chain" id="PRO_5012621185" evidence="2">
    <location>
        <begin position="19"/>
        <end position="277"/>
    </location>
</feature>
<protein>
    <submittedName>
        <fullName evidence="3">Uncharacterized protein</fullName>
    </submittedName>
</protein>
<comment type="caution">
    <text evidence="3">The sequence shown here is derived from an EMBL/GenBank/DDBJ whole genome shotgun (WGS) entry which is preliminary data.</text>
</comment>
<evidence type="ECO:0000313" key="4">
    <source>
        <dbReference type="Proteomes" id="UP000193920"/>
    </source>
</evidence>
<dbReference type="Proteomes" id="UP000193920">
    <property type="component" value="Unassembled WGS sequence"/>
</dbReference>
<evidence type="ECO:0000256" key="1">
    <source>
        <dbReference type="SAM" id="Coils"/>
    </source>
</evidence>
<organism evidence="3 4">
    <name type="scientific">Neocallimastix californiae</name>
    <dbReference type="NCBI Taxonomy" id="1754190"/>
    <lineage>
        <taxon>Eukaryota</taxon>
        <taxon>Fungi</taxon>
        <taxon>Fungi incertae sedis</taxon>
        <taxon>Chytridiomycota</taxon>
        <taxon>Chytridiomycota incertae sedis</taxon>
        <taxon>Neocallimastigomycetes</taxon>
        <taxon>Neocallimastigales</taxon>
        <taxon>Neocallimastigaceae</taxon>
        <taxon>Neocallimastix</taxon>
    </lineage>
</organism>
<keyword evidence="4" id="KW-1185">Reference proteome</keyword>